<comment type="caution">
    <text evidence="1">The sequence shown here is derived from an EMBL/GenBank/DDBJ whole genome shotgun (WGS) entry which is preliminary data.</text>
</comment>
<gene>
    <name evidence="1" type="ORF">HC246_17315</name>
</gene>
<reference evidence="1 2" key="1">
    <citation type="submission" date="2020-03" db="EMBL/GenBank/DDBJ databases">
        <title>Draft Genome Sequence of 2-Methylisoborneol Producing Pseudanabaena yagii Strain GIHE-NHR1 Isolated from North Han River in South Korea.</title>
        <authorList>
            <person name="Jeong J."/>
        </authorList>
    </citation>
    <scope>NUCLEOTIDE SEQUENCE [LARGE SCALE GENOMIC DNA]</scope>
    <source>
        <strain evidence="1 2">GIHE-NHR1</strain>
    </source>
</reference>
<sequence>MKGKAIAENAVVEFHNRLNAQQCNEIYEQSDNRFKQKHGKNDAINACKTIHKQFGQVKSSSLLEYKINSTPTETLATLKYTTEFSQVSISEEFVFVIEGDRARILEYSLIQ</sequence>
<evidence type="ECO:0000313" key="2">
    <source>
        <dbReference type="Proteomes" id="UP000738376"/>
    </source>
</evidence>
<accession>A0ABX1LXN1</accession>
<dbReference type="RefSeq" id="WP_169364726.1">
    <property type="nucleotide sequence ID" value="NZ_JAAVJL010000002.1"/>
</dbReference>
<organism evidence="1 2">
    <name type="scientific">Pseudanabaena yagii GIHE-NHR1</name>
    <dbReference type="NCBI Taxonomy" id="2722753"/>
    <lineage>
        <taxon>Bacteria</taxon>
        <taxon>Bacillati</taxon>
        <taxon>Cyanobacteriota</taxon>
        <taxon>Cyanophyceae</taxon>
        <taxon>Pseudanabaenales</taxon>
        <taxon>Pseudanabaenaceae</taxon>
        <taxon>Pseudanabaena</taxon>
        <taxon>Pseudanabaena yagii</taxon>
    </lineage>
</organism>
<proteinExistence type="predicted"/>
<keyword evidence="2" id="KW-1185">Reference proteome</keyword>
<dbReference type="EMBL" id="JAAVJL010000002">
    <property type="protein sequence ID" value="NMF59730.1"/>
    <property type="molecule type" value="Genomic_DNA"/>
</dbReference>
<evidence type="ECO:0000313" key="1">
    <source>
        <dbReference type="EMBL" id="NMF59730.1"/>
    </source>
</evidence>
<evidence type="ECO:0008006" key="3">
    <source>
        <dbReference type="Google" id="ProtNLM"/>
    </source>
</evidence>
<dbReference type="Proteomes" id="UP000738376">
    <property type="component" value="Unassembled WGS sequence"/>
</dbReference>
<protein>
    <recommendedName>
        <fullName evidence="3">SnoaL-like domain-containing protein</fullName>
    </recommendedName>
</protein>
<name>A0ABX1LXN1_9CYAN</name>